<dbReference type="Proteomes" id="UP001162131">
    <property type="component" value="Unassembled WGS sequence"/>
</dbReference>
<dbReference type="Gene3D" id="1.25.10.10">
    <property type="entry name" value="Leucine-rich Repeat Variant"/>
    <property type="match status" value="1"/>
</dbReference>
<dbReference type="PANTHER" id="PTHR21467">
    <property type="entry name" value="PROTEIN PHOSPHATASE 4 REGULATORY SUBUNIT 4 PPP4R4"/>
    <property type="match status" value="1"/>
</dbReference>
<feature type="compositionally biased region" description="Basic and acidic residues" evidence="1">
    <location>
        <begin position="634"/>
        <end position="660"/>
    </location>
</feature>
<dbReference type="AlphaFoldDB" id="A0AAU9K0A9"/>
<sequence>MIFSEDQLEYNECSDFDSLLKSEEEIASLTTNESWTDGQRAIFIINEGRVDQKIAILSNLDFYIQESTWNEIISSVMQNLRRWEESLQGATGDGFIKLLDCPLLSSQDFEKIMIGTVTVLGIWTPEIIDSWIAVFGKLCLKASRELILKHFIQFVINQADNSQHYMTRANAAILIGKLMMCNYDLPLNLADTAIKLSKDLNDKIRLTITEQLPLVIKKYSREYESAISGELLNLVNDKVLEVKLSAIKSCIEAGEFMQENRKNNFMNIICLEWFKTNNSKIFEEIAKNFGKLVYNWRFQLKSEEFKNEVISLLHKMSSHSSSTIRKYACYNFPAILLSLGAQSYCNKVKDSYERFSRDSNNDIRKICASQFHEVANILSPKISQLFPTFHILIRDPSAQWSLIPNIRQVMKNITIPETYFEILNCLIQLLGVQSNWRDVKILLDQLGSLLSDMDMNVTLNCLVPKLMDLMHHGSLPLKQHSSQLLLEIFRKIHQDELKHNFSSSIAQSFANSSSSYDRILYIDFCLQTKGNCSRNMFKNHFLQNLLQLATDRVDDVRYKFIREFPGIRERVSTADRDSSHEIDAILDEFVNDRCKKIKEKAYEIQQIILNERYWQLIDSPEELARERQLMSLENEVRTEDAKSKDSPAKRQIAKEKEKKKNSPVLPKLIQSKSDTPISKNDGLSKVPSHQSLSSNNKQPAGRKSVGSNKGNSKPLPKQISK</sequence>
<name>A0AAU9K0A9_9CILI</name>
<evidence type="ECO:0000313" key="2">
    <source>
        <dbReference type="EMBL" id="CAG9330790.1"/>
    </source>
</evidence>
<dbReference type="EMBL" id="CAJZBQ010000052">
    <property type="protein sequence ID" value="CAG9330790.1"/>
    <property type="molecule type" value="Genomic_DNA"/>
</dbReference>
<comment type="caution">
    <text evidence="2">The sequence shown here is derived from an EMBL/GenBank/DDBJ whole genome shotgun (WGS) entry which is preliminary data.</text>
</comment>
<feature type="compositionally biased region" description="Polar residues" evidence="1">
    <location>
        <begin position="687"/>
        <end position="698"/>
    </location>
</feature>
<gene>
    <name evidence="2" type="ORF">BSTOLATCC_MIC52204</name>
</gene>
<dbReference type="InterPro" id="IPR039918">
    <property type="entry name" value="PPP4R4"/>
</dbReference>
<reference evidence="2" key="1">
    <citation type="submission" date="2021-09" db="EMBL/GenBank/DDBJ databases">
        <authorList>
            <consortium name="AG Swart"/>
            <person name="Singh M."/>
            <person name="Singh A."/>
            <person name="Seah K."/>
            <person name="Emmerich C."/>
        </authorList>
    </citation>
    <scope>NUCLEOTIDE SEQUENCE</scope>
    <source>
        <strain evidence="2">ATCC30299</strain>
    </source>
</reference>
<evidence type="ECO:0000313" key="3">
    <source>
        <dbReference type="Proteomes" id="UP001162131"/>
    </source>
</evidence>
<organism evidence="2 3">
    <name type="scientific">Blepharisma stoltei</name>
    <dbReference type="NCBI Taxonomy" id="1481888"/>
    <lineage>
        <taxon>Eukaryota</taxon>
        <taxon>Sar</taxon>
        <taxon>Alveolata</taxon>
        <taxon>Ciliophora</taxon>
        <taxon>Postciliodesmatophora</taxon>
        <taxon>Heterotrichea</taxon>
        <taxon>Heterotrichida</taxon>
        <taxon>Blepharismidae</taxon>
        <taxon>Blepharisma</taxon>
    </lineage>
</organism>
<protein>
    <submittedName>
        <fullName evidence="2">Uncharacterized protein</fullName>
    </submittedName>
</protein>
<keyword evidence="3" id="KW-1185">Reference proteome</keyword>
<dbReference type="InterPro" id="IPR011989">
    <property type="entry name" value="ARM-like"/>
</dbReference>
<feature type="region of interest" description="Disordered" evidence="1">
    <location>
        <begin position="634"/>
        <end position="721"/>
    </location>
</feature>
<dbReference type="SUPFAM" id="SSF48371">
    <property type="entry name" value="ARM repeat"/>
    <property type="match status" value="1"/>
</dbReference>
<proteinExistence type="predicted"/>
<dbReference type="InterPro" id="IPR016024">
    <property type="entry name" value="ARM-type_fold"/>
</dbReference>
<accession>A0AAU9K0A9</accession>
<evidence type="ECO:0000256" key="1">
    <source>
        <dbReference type="SAM" id="MobiDB-lite"/>
    </source>
</evidence>
<dbReference type="PANTHER" id="PTHR21467:SF0">
    <property type="entry name" value="SERINE_THREONINE-PROTEIN PHOSPHATASE 4 REGULATORY SUBUNIT 4"/>
    <property type="match status" value="1"/>
</dbReference>